<name>A0A4Y9A723_9BACI</name>
<dbReference type="RefSeq" id="WP_135111399.1">
    <property type="nucleotide sequence ID" value="NZ_SRHY01000049.1"/>
</dbReference>
<protein>
    <submittedName>
        <fullName evidence="1">Uncharacterized protein</fullName>
    </submittedName>
</protein>
<dbReference type="AlphaFoldDB" id="A0A4Y9A723"/>
<evidence type="ECO:0000313" key="2">
    <source>
        <dbReference type="Proteomes" id="UP000298484"/>
    </source>
</evidence>
<comment type="caution">
    <text evidence="1">The sequence shown here is derived from an EMBL/GenBank/DDBJ whole genome shotgun (WGS) entry which is preliminary data.</text>
</comment>
<gene>
    <name evidence="1" type="ORF">E4U82_17165</name>
</gene>
<reference evidence="1 2" key="1">
    <citation type="submission" date="2019-03" db="EMBL/GenBank/DDBJ databases">
        <title>Genome sequence of Lentibacillus salicampi ATCC BAA-719.</title>
        <authorList>
            <person name="Maclea K.S."/>
            <person name="Simoes Junior M."/>
        </authorList>
    </citation>
    <scope>NUCLEOTIDE SEQUENCE [LARGE SCALE GENOMIC DNA]</scope>
    <source>
        <strain evidence="1 2">ATCC BAA-719</strain>
    </source>
</reference>
<proteinExistence type="predicted"/>
<dbReference type="Proteomes" id="UP000298484">
    <property type="component" value="Unassembled WGS sequence"/>
</dbReference>
<accession>A0A4Y9A723</accession>
<organism evidence="1 2">
    <name type="scientific">Lentibacillus salicampi</name>
    <dbReference type="NCBI Taxonomy" id="175306"/>
    <lineage>
        <taxon>Bacteria</taxon>
        <taxon>Bacillati</taxon>
        <taxon>Bacillota</taxon>
        <taxon>Bacilli</taxon>
        <taxon>Bacillales</taxon>
        <taxon>Bacillaceae</taxon>
        <taxon>Lentibacillus</taxon>
    </lineage>
</organism>
<dbReference type="EMBL" id="SRHY01000049">
    <property type="protein sequence ID" value="TFJ91516.1"/>
    <property type="molecule type" value="Genomic_DNA"/>
</dbReference>
<evidence type="ECO:0000313" key="1">
    <source>
        <dbReference type="EMBL" id="TFJ91516.1"/>
    </source>
</evidence>
<sequence>MLVINNTKKQLKQVEPATALQKLNAKDYVEMTKFLKRISTDHSVNRFSLCFYQYEERHGLIAVVKVESRDVGKVQLVADNIG</sequence>
<keyword evidence="2" id="KW-1185">Reference proteome</keyword>